<dbReference type="RefSeq" id="WP_345393629.1">
    <property type="nucleotide sequence ID" value="NZ_BAABHG010000006.1"/>
</dbReference>
<keyword evidence="1" id="KW-1133">Transmembrane helix</keyword>
<feature type="transmembrane region" description="Helical" evidence="1">
    <location>
        <begin position="6"/>
        <end position="26"/>
    </location>
</feature>
<keyword evidence="3" id="KW-1185">Reference proteome</keyword>
<feature type="transmembrane region" description="Helical" evidence="1">
    <location>
        <begin position="56"/>
        <end position="78"/>
    </location>
</feature>
<organism evidence="2 3">
    <name type="scientific">Amycolatopsis samaneae</name>
    <dbReference type="NCBI Taxonomy" id="664691"/>
    <lineage>
        <taxon>Bacteria</taxon>
        <taxon>Bacillati</taxon>
        <taxon>Actinomycetota</taxon>
        <taxon>Actinomycetes</taxon>
        <taxon>Pseudonocardiales</taxon>
        <taxon>Pseudonocardiaceae</taxon>
        <taxon>Amycolatopsis</taxon>
    </lineage>
</organism>
<keyword evidence="1" id="KW-0472">Membrane</keyword>
<evidence type="ECO:0000313" key="3">
    <source>
        <dbReference type="Proteomes" id="UP001597419"/>
    </source>
</evidence>
<proteinExistence type="predicted"/>
<sequence>MSIPEGLRVTAAVFSLVAATLMYISLRRRGREAVLPTSYGDVVNMRARLAVTAVEWLALLFTVASAVSVIASLVWAHYQQ</sequence>
<evidence type="ECO:0000313" key="2">
    <source>
        <dbReference type="EMBL" id="MFD2460532.1"/>
    </source>
</evidence>
<keyword evidence="1" id="KW-0812">Transmembrane</keyword>
<dbReference type="Proteomes" id="UP001597419">
    <property type="component" value="Unassembled WGS sequence"/>
</dbReference>
<name>A0ABW5GI76_9PSEU</name>
<dbReference type="EMBL" id="JBHUKU010000009">
    <property type="protein sequence ID" value="MFD2460532.1"/>
    <property type="molecule type" value="Genomic_DNA"/>
</dbReference>
<protein>
    <submittedName>
        <fullName evidence="2">Uncharacterized protein</fullName>
    </submittedName>
</protein>
<reference evidence="3" key="1">
    <citation type="journal article" date="2019" name="Int. J. Syst. Evol. Microbiol.">
        <title>The Global Catalogue of Microorganisms (GCM) 10K type strain sequencing project: providing services to taxonomists for standard genome sequencing and annotation.</title>
        <authorList>
            <consortium name="The Broad Institute Genomics Platform"/>
            <consortium name="The Broad Institute Genome Sequencing Center for Infectious Disease"/>
            <person name="Wu L."/>
            <person name="Ma J."/>
        </authorList>
    </citation>
    <scope>NUCLEOTIDE SEQUENCE [LARGE SCALE GENOMIC DNA]</scope>
    <source>
        <strain evidence="3">CGMCC 4.7643</strain>
    </source>
</reference>
<evidence type="ECO:0000256" key="1">
    <source>
        <dbReference type="SAM" id="Phobius"/>
    </source>
</evidence>
<gene>
    <name evidence="2" type="ORF">ACFSYJ_18130</name>
</gene>
<accession>A0ABW5GI76</accession>
<comment type="caution">
    <text evidence="2">The sequence shown here is derived from an EMBL/GenBank/DDBJ whole genome shotgun (WGS) entry which is preliminary data.</text>
</comment>